<proteinExistence type="predicted"/>
<reference evidence="1" key="1">
    <citation type="submission" date="2021-09" db="EMBL/GenBank/DDBJ databases">
        <authorList>
            <consortium name="AG Swart"/>
            <person name="Singh M."/>
            <person name="Singh A."/>
            <person name="Seah K."/>
            <person name="Emmerich C."/>
        </authorList>
    </citation>
    <scope>NUCLEOTIDE SEQUENCE</scope>
    <source>
        <strain evidence="1">ATCC30299</strain>
    </source>
</reference>
<name>A0AAU9IP70_9CILI</name>
<evidence type="ECO:0000313" key="1">
    <source>
        <dbReference type="EMBL" id="CAG9314952.1"/>
    </source>
</evidence>
<protein>
    <submittedName>
        <fullName evidence="1">Uncharacterized protein</fullName>
    </submittedName>
</protein>
<accession>A0AAU9IP70</accession>
<dbReference type="AlphaFoldDB" id="A0AAU9IP70"/>
<keyword evidence="2" id="KW-1185">Reference proteome</keyword>
<dbReference type="Proteomes" id="UP001162131">
    <property type="component" value="Unassembled WGS sequence"/>
</dbReference>
<evidence type="ECO:0000313" key="2">
    <source>
        <dbReference type="Proteomes" id="UP001162131"/>
    </source>
</evidence>
<dbReference type="EMBL" id="CAJZBQ010000013">
    <property type="protein sequence ID" value="CAG9314952.1"/>
    <property type="molecule type" value="Genomic_DNA"/>
</dbReference>
<sequence>MNCIQAKPTSKNKNSSQNANIINFINKKAEKTKKFDNKGAKIPNNIILQLLIQRTQQRNSEDLAIKF</sequence>
<organism evidence="1 2">
    <name type="scientific">Blepharisma stoltei</name>
    <dbReference type="NCBI Taxonomy" id="1481888"/>
    <lineage>
        <taxon>Eukaryota</taxon>
        <taxon>Sar</taxon>
        <taxon>Alveolata</taxon>
        <taxon>Ciliophora</taxon>
        <taxon>Postciliodesmatophora</taxon>
        <taxon>Heterotrichea</taxon>
        <taxon>Heterotrichida</taxon>
        <taxon>Blepharismidae</taxon>
        <taxon>Blepharisma</taxon>
    </lineage>
</organism>
<gene>
    <name evidence="1" type="ORF">BSTOLATCC_MIC12730</name>
</gene>
<comment type="caution">
    <text evidence="1">The sequence shown here is derived from an EMBL/GenBank/DDBJ whole genome shotgun (WGS) entry which is preliminary data.</text>
</comment>